<sequence length="689" mass="77875">MFHVAYERLHRLAARSGLYDGRYALIGDVLPTWAGITSLRRYKWPHGRRRAAVLALGLLTLCTLALGVSGGVHTASTAFLFHWIPTWTPRQPATVRTTAAQVEREGFPLASDRAPCYSVPETIYRLQNSSGRLSPYEEWPSPSPPLPRDADLSARLDAWLTAPVGTYDTWREFNLLSCGNPSVRRERNQLHVRQNADFWRAVSGDDVVEKRQELADVLRKAEREGRLDEWQDPERKGTRGLVWTAGNADTFDRVLVSLRLLRDAYNSTLPAQVFHFPEEAPTEEQRWQFLDLQAIVAPLASLTKGPLNGRTKSFHLKGAALVECDFDEVLMLDSDNVPARDVAFLFESIEFKEMGAVFWPDYWKDQPENAIWSLLGVQCRDEFTIEAGQILIKKSQHLDALLLLEHMLRDWQYWFQLSDGDKDLFRYAFLALRKRWAVPARHLSPASWMDRSALGGDNYNRFAGHSMLQYGLASEPNGIAGRPLFVHANLLKRIIAQLIYLCLTSRNLHNGNTFGRTLRLNLTLPASQPVSSESDFVFHCDHLVNVSPLTGIGLPPAALPGRQSPPPLWVRQRALLSRGLGTYFFDGHFSGAYVLAIENGWQDELSSLAEGAALEDAMSDRERDQWRRFVERERRRQCGADLRADSGLHTAEVASARMEVALWEHDQDLADFEDKFYEVGGGRAGGHGF</sequence>
<proteinExistence type="inferred from homology"/>
<evidence type="ECO:0000256" key="5">
    <source>
        <dbReference type="ARBA" id="ARBA00022968"/>
    </source>
</evidence>
<evidence type="ECO:0000313" key="11">
    <source>
        <dbReference type="Proteomes" id="UP000237144"/>
    </source>
</evidence>
<keyword evidence="3" id="KW-0808">Transferase</keyword>
<evidence type="ECO:0000256" key="6">
    <source>
        <dbReference type="ARBA" id="ARBA00022989"/>
    </source>
</evidence>
<keyword evidence="4 9" id="KW-0812">Transmembrane</keyword>
<evidence type="ECO:0000256" key="8">
    <source>
        <dbReference type="ARBA" id="ARBA00023136"/>
    </source>
</evidence>
<evidence type="ECO:0000313" key="10">
    <source>
        <dbReference type="EMBL" id="POY70903.1"/>
    </source>
</evidence>
<organism evidence="10 11">
    <name type="scientific">Rhodotorula taiwanensis</name>
    <dbReference type="NCBI Taxonomy" id="741276"/>
    <lineage>
        <taxon>Eukaryota</taxon>
        <taxon>Fungi</taxon>
        <taxon>Dikarya</taxon>
        <taxon>Basidiomycota</taxon>
        <taxon>Pucciniomycotina</taxon>
        <taxon>Microbotryomycetes</taxon>
        <taxon>Sporidiobolales</taxon>
        <taxon>Sporidiobolaceae</taxon>
        <taxon>Rhodotorula</taxon>
    </lineage>
</organism>
<keyword evidence="5" id="KW-0735">Signal-anchor</keyword>
<dbReference type="InterPro" id="IPR029044">
    <property type="entry name" value="Nucleotide-diphossugar_trans"/>
</dbReference>
<dbReference type="GO" id="GO:0000139">
    <property type="term" value="C:Golgi membrane"/>
    <property type="evidence" value="ECO:0007669"/>
    <property type="project" value="UniProtKB-SubCell"/>
</dbReference>
<dbReference type="Proteomes" id="UP000237144">
    <property type="component" value="Unassembled WGS sequence"/>
</dbReference>
<comment type="caution">
    <text evidence="10">The sequence shown here is derived from an EMBL/GenBank/DDBJ whole genome shotgun (WGS) entry which is preliminary data.</text>
</comment>
<dbReference type="EMBL" id="PJQD01000096">
    <property type="protein sequence ID" value="POY70903.1"/>
    <property type="molecule type" value="Genomic_DNA"/>
</dbReference>
<evidence type="ECO:0000256" key="2">
    <source>
        <dbReference type="ARBA" id="ARBA00009105"/>
    </source>
</evidence>
<dbReference type="Pfam" id="PF11051">
    <property type="entry name" value="Mannosyl_trans3"/>
    <property type="match status" value="2"/>
</dbReference>
<dbReference type="SUPFAM" id="SSF53448">
    <property type="entry name" value="Nucleotide-diphospho-sugar transferases"/>
    <property type="match status" value="1"/>
</dbReference>
<feature type="transmembrane region" description="Helical" evidence="9">
    <location>
        <begin position="51"/>
        <end position="72"/>
    </location>
</feature>
<accession>A0A2S5B293</accession>
<dbReference type="GO" id="GO:0046354">
    <property type="term" value="P:mannan biosynthetic process"/>
    <property type="evidence" value="ECO:0007669"/>
    <property type="project" value="TreeGrafter"/>
</dbReference>
<dbReference type="PANTHER" id="PTHR31646">
    <property type="entry name" value="ALPHA-1,2-MANNOSYLTRANSFERASE MNN2"/>
    <property type="match status" value="1"/>
</dbReference>
<dbReference type="AlphaFoldDB" id="A0A2S5B293"/>
<reference evidence="10 11" key="1">
    <citation type="journal article" date="2018" name="Front. Microbiol.">
        <title>Prospects for Fungal Bioremediation of Acidic Radioactive Waste Sites: Characterization and Genome Sequence of Rhodotorula taiwanensis MD1149.</title>
        <authorList>
            <person name="Tkavc R."/>
            <person name="Matrosova V.Y."/>
            <person name="Grichenko O.E."/>
            <person name="Gostincar C."/>
            <person name="Volpe R.P."/>
            <person name="Klimenkova P."/>
            <person name="Gaidamakova E.K."/>
            <person name="Zhou C.E."/>
            <person name="Stewart B.J."/>
            <person name="Lyman M.G."/>
            <person name="Malfatti S.A."/>
            <person name="Rubinfeld B."/>
            <person name="Courtot M."/>
            <person name="Singh J."/>
            <person name="Dalgard C.L."/>
            <person name="Hamilton T."/>
            <person name="Frey K.G."/>
            <person name="Gunde-Cimerman N."/>
            <person name="Dugan L."/>
            <person name="Daly M.J."/>
        </authorList>
    </citation>
    <scope>NUCLEOTIDE SEQUENCE [LARGE SCALE GENOMIC DNA]</scope>
    <source>
        <strain evidence="10 11">MD1149</strain>
    </source>
</reference>
<gene>
    <name evidence="10" type="ORF">BMF94_6081</name>
</gene>
<protein>
    <submittedName>
        <fullName evidence="10">Uncharacterized protein</fullName>
    </submittedName>
</protein>
<evidence type="ECO:0000256" key="9">
    <source>
        <dbReference type="SAM" id="Phobius"/>
    </source>
</evidence>
<comment type="subcellular location">
    <subcellularLocation>
        <location evidence="1">Golgi apparatus membrane</location>
        <topology evidence="1">Single-pass type II membrane protein</topology>
    </subcellularLocation>
</comment>
<evidence type="ECO:0000256" key="3">
    <source>
        <dbReference type="ARBA" id="ARBA00022679"/>
    </source>
</evidence>
<keyword evidence="7" id="KW-0333">Golgi apparatus</keyword>
<evidence type="ECO:0000256" key="7">
    <source>
        <dbReference type="ARBA" id="ARBA00023034"/>
    </source>
</evidence>
<keyword evidence="8 9" id="KW-0472">Membrane</keyword>
<keyword evidence="6 9" id="KW-1133">Transmembrane helix</keyword>
<dbReference type="GO" id="GO:0000026">
    <property type="term" value="F:alpha-1,2-mannosyltransferase activity"/>
    <property type="evidence" value="ECO:0007669"/>
    <property type="project" value="TreeGrafter"/>
</dbReference>
<evidence type="ECO:0000256" key="1">
    <source>
        <dbReference type="ARBA" id="ARBA00004323"/>
    </source>
</evidence>
<comment type="similarity">
    <text evidence="2">Belongs to the MNN1/MNT family.</text>
</comment>
<keyword evidence="11" id="KW-1185">Reference proteome</keyword>
<dbReference type="OrthoDB" id="430354at2759"/>
<dbReference type="InterPro" id="IPR022751">
    <property type="entry name" value="Alpha_mannosyltransferase"/>
</dbReference>
<evidence type="ECO:0000256" key="4">
    <source>
        <dbReference type="ARBA" id="ARBA00022692"/>
    </source>
</evidence>
<dbReference type="PANTHER" id="PTHR31646:SF1">
    <property type="entry name" value="ALPHA-1,2-MANNOSYLTRANSFERASE MNN2"/>
    <property type="match status" value="1"/>
</dbReference>
<name>A0A2S5B293_9BASI</name>
<dbReference type="STRING" id="741276.A0A2S5B293"/>